<evidence type="ECO:0000256" key="1">
    <source>
        <dbReference type="SAM" id="MobiDB-lite"/>
    </source>
</evidence>
<sequence>MAGEGRGGNVNSGTQPVKGEVSAWLERETRPAQPNHILPVPFSTLPLVHSTATSVIGSCFNGTAIQEIIVSHILLKDIEAHGPVLKSVVRQYERIAAAAASPPTSSPSPTPASGDRAGAAPQDPLTAPGRLQHPRRGTKDNIPRKARSLEKRWHQIYLRSLEWHYYLEGVIANFKTCGVYSRKNNSTRVFVLSDVVVPQ</sequence>
<keyword evidence="3" id="KW-1185">Reference proteome</keyword>
<dbReference type="Proteomes" id="UP000324222">
    <property type="component" value="Unassembled WGS sequence"/>
</dbReference>
<gene>
    <name evidence="2" type="ORF">E2C01_030265</name>
</gene>
<feature type="region of interest" description="Disordered" evidence="1">
    <location>
        <begin position="98"/>
        <end position="145"/>
    </location>
</feature>
<organism evidence="2 3">
    <name type="scientific">Portunus trituberculatus</name>
    <name type="common">Swimming crab</name>
    <name type="synonym">Neptunus trituberculatus</name>
    <dbReference type="NCBI Taxonomy" id="210409"/>
    <lineage>
        <taxon>Eukaryota</taxon>
        <taxon>Metazoa</taxon>
        <taxon>Ecdysozoa</taxon>
        <taxon>Arthropoda</taxon>
        <taxon>Crustacea</taxon>
        <taxon>Multicrustacea</taxon>
        <taxon>Malacostraca</taxon>
        <taxon>Eumalacostraca</taxon>
        <taxon>Eucarida</taxon>
        <taxon>Decapoda</taxon>
        <taxon>Pleocyemata</taxon>
        <taxon>Brachyura</taxon>
        <taxon>Eubrachyura</taxon>
        <taxon>Portunoidea</taxon>
        <taxon>Portunidae</taxon>
        <taxon>Portuninae</taxon>
        <taxon>Portunus</taxon>
    </lineage>
</organism>
<dbReference type="EMBL" id="VSRR010003610">
    <property type="protein sequence ID" value="MPC36798.1"/>
    <property type="molecule type" value="Genomic_DNA"/>
</dbReference>
<dbReference type="AlphaFoldDB" id="A0A5B7EU96"/>
<name>A0A5B7EU96_PORTR</name>
<reference evidence="2 3" key="1">
    <citation type="submission" date="2019-05" db="EMBL/GenBank/DDBJ databases">
        <title>Another draft genome of Portunus trituberculatus and its Hox gene families provides insights of decapod evolution.</title>
        <authorList>
            <person name="Jeong J.-H."/>
            <person name="Song I."/>
            <person name="Kim S."/>
            <person name="Choi T."/>
            <person name="Kim D."/>
            <person name="Ryu S."/>
            <person name="Kim W."/>
        </authorList>
    </citation>
    <scope>NUCLEOTIDE SEQUENCE [LARGE SCALE GENOMIC DNA]</scope>
    <source>
        <tissue evidence="2">Muscle</tissue>
    </source>
</reference>
<evidence type="ECO:0000313" key="2">
    <source>
        <dbReference type="EMBL" id="MPC36798.1"/>
    </source>
</evidence>
<accession>A0A5B7EU96</accession>
<proteinExistence type="predicted"/>
<comment type="caution">
    <text evidence="2">The sequence shown here is derived from an EMBL/GenBank/DDBJ whole genome shotgun (WGS) entry which is preliminary data.</text>
</comment>
<evidence type="ECO:0000313" key="3">
    <source>
        <dbReference type="Proteomes" id="UP000324222"/>
    </source>
</evidence>
<protein>
    <submittedName>
        <fullName evidence="2">Uncharacterized protein</fullName>
    </submittedName>
</protein>